<keyword evidence="4" id="KW-1185">Reference proteome</keyword>
<dbReference type="VEuPathDB" id="TrichDB:TVAGG3_0862860"/>
<proteinExistence type="predicted"/>
<feature type="region of interest" description="Disordered" evidence="2">
    <location>
        <begin position="625"/>
        <end position="644"/>
    </location>
</feature>
<feature type="coiled-coil region" evidence="1">
    <location>
        <begin position="952"/>
        <end position="1116"/>
    </location>
</feature>
<gene>
    <name evidence="3" type="ORF">TVAG_246180</name>
</gene>
<dbReference type="RefSeq" id="XP_001324607.1">
    <property type="nucleotide sequence ID" value="XM_001324572.1"/>
</dbReference>
<feature type="coiled-coil region" evidence="1">
    <location>
        <begin position="1472"/>
        <end position="1499"/>
    </location>
</feature>
<feature type="region of interest" description="Disordered" evidence="2">
    <location>
        <begin position="1704"/>
        <end position="1725"/>
    </location>
</feature>
<dbReference type="SMR" id="A2E4S4"/>
<evidence type="ECO:0000313" key="4">
    <source>
        <dbReference type="Proteomes" id="UP000001542"/>
    </source>
</evidence>
<feature type="compositionally biased region" description="Basic and acidic residues" evidence="2">
    <location>
        <begin position="625"/>
        <end position="636"/>
    </location>
</feature>
<accession>A2E4S4</accession>
<dbReference type="KEGG" id="tva:4770348"/>
<dbReference type="Proteomes" id="UP000001542">
    <property type="component" value="Unassembled WGS sequence"/>
</dbReference>
<feature type="coiled-coil region" evidence="1">
    <location>
        <begin position="11"/>
        <end position="55"/>
    </location>
</feature>
<dbReference type="OMA" id="DTHATIF"/>
<dbReference type="VEuPathDB" id="TrichDB:TVAG_246180"/>
<feature type="compositionally biased region" description="Polar residues" evidence="2">
    <location>
        <begin position="1706"/>
        <end position="1721"/>
    </location>
</feature>
<reference evidence="3" key="2">
    <citation type="journal article" date="2007" name="Science">
        <title>Draft genome sequence of the sexually transmitted pathogen Trichomonas vaginalis.</title>
        <authorList>
            <person name="Carlton J.M."/>
            <person name="Hirt R.P."/>
            <person name="Silva J.C."/>
            <person name="Delcher A.L."/>
            <person name="Schatz M."/>
            <person name="Zhao Q."/>
            <person name="Wortman J.R."/>
            <person name="Bidwell S.L."/>
            <person name="Alsmark U.C.M."/>
            <person name="Besteiro S."/>
            <person name="Sicheritz-Ponten T."/>
            <person name="Noel C.J."/>
            <person name="Dacks J.B."/>
            <person name="Foster P.G."/>
            <person name="Simillion C."/>
            <person name="Van de Peer Y."/>
            <person name="Miranda-Saavedra D."/>
            <person name="Barton G.J."/>
            <person name="Westrop G.D."/>
            <person name="Mueller S."/>
            <person name="Dessi D."/>
            <person name="Fiori P.L."/>
            <person name="Ren Q."/>
            <person name="Paulsen I."/>
            <person name="Zhang H."/>
            <person name="Bastida-Corcuera F.D."/>
            <person name="Simoes-Barbosa A."/>
            <person name="Brown M.T."/>
            <person name="Hayes R.D."/>
            <person name="Mukherjee M."/>
            <person name="Okumura C.Y."/>
            <person name="Schneider R."/>
            <person name="Smith A.J."/>
            <person name="Vanacova S."/>
            <person name="Villalvazo M."/>
            <person name="Haas B.J."/>
            <person name="Pertea M."/>
            <person name="Feldblyum T.V."/>
            <person name="Utterback T.R."/>
            <person name="Shu C.L."/>
            <person name="Osoegawa K."/>
            <person name="de Jong P.J."/>
            <person name="Hrdy I."/>
            <person name="Horvathova L."/>
            <person name="Zubacova Z."/>
            <person name="Dolezal P."/>
            <person name="Malik S.B."/>
            <person name="Logsdon J.M. Jr."/>
            <person name="Henze K."/>
            <person name="Gupta A."/>
            <person name="Wang C.C."/>
            <person name="Dunne R.L."/>
            <person name="Upcroft J.A."/>
            <person name="Upcroft P."/>
            <person name="White O."/>
            <person name="Salzberg S.L."/>
            <person name="Tang P."/>
            <person name="Chiu C.-H."/>
            <person name="Lee Y.-S."/>
            <person name="Embley T.M."/>
            <person name="Coombs G.H."/>
            <person name="Mottram J.C."/>
            <person name="Tachezy J."/>
            <person name="Fraser-Liggett C.M."/>
            <person name="Johnson P.J."/>
        </authorList>
    </citation>
    <scope>NUCLEOTIDE SEQUENCE [LARGE SCALE GENOMIC DNA]</scope>
    <source>
        <strain evidence="3">G3</strain>
    </source>
</reference>
<sequence>MLESHSSNSSLEEREEALEKLRLLVSQKQQQIDDLLLLKDQNREYKQKIREFSDKVIKQKSSISEKNKMISRIYLEFDLNLESDFQENLEKLITIAKQYKTYQKFINSIGILFNIDNPEEDSKIQEITEQMMQFSETSTILENVQTLLHCSKDEIQKAVENLVQEQKPNQVAHNHIADILEMTKWDADNTASAIGSLKHNFMELNNQFDDICSILNLNREKANLPRDISRLMHQFEDIKEKQQECENHIQQLKEILHEQDSDADKLIDVVTKLKKESDITNKKAQLSEIVNKDKINELQQQSNLISRLKQLVGTMDQDVDLEQSTQRLIAENVSNKQILDEILEALPERSIISEATISEVIKKAISKSDAFDDICQVLEQDPEKIPYSDVVNIVSQLQTAQISKSKTNNSFSIDNNKQIMDGLLSVCEGADSNNISGELNEIKNKLNELFNKKQTNSEILDLVNDIVQRLAEIFGLDSESNILEKFKLQKSLNQYSDASYEEENAENTTANMQQLAKILNTENANEIPQKVEEMSEQISAISQIVDNNTCDVIENVKELKNVVDEINKILSAIKRNDKSPRKPENERLELVNKVREMRDCLSSISKLLDVPYIADLPRKIKEMKERISQPESKTEESIPFSSKSKELSPIKKDEDFQVNSDIEDLENIKDMIIGVFDGGNMNQIYEILQKLKDEIIKGDDDQEVANIARSLFIQDELDVNSTSPRTQSSISLISLSPLTPKMNKTVDSVENQVKEMSQMKAALDAVCEELGIEDTNEIVEKVKELNEDLSQFHSLLGVDDKEQSWQRVKEMIYVLDKTKNELEAKQENEIPKIAKNLKQKVTKISEILGNPKDLERRVQQLQDENTHYTNSAKKAEQQNSDKELLEIIGNVTKTLNLKDKKDISTKVQEMKGILSSVSKTLRVDNSKIKEKVNDYSNIVVQCSVLLDSTKNYNEIPQKLKEIKQEMDELKEILDTEDVNEEVMKLNDQMNEIKKVLETDDALDEVKKLKEEKENEIQEKMENLKKMDQIQSSQKIICGIVGKQTIDDAINEIKSLKEQIQKLKNEISVKSDKILNDIKEKMKLPEATTEQDLVDAIAVMEIENEELKENDKKLREIFNSDISVDTLEILKEVENLKQKEDQLKSLVESENLVDEIQKLNENQQRILDECDKSDISEVIEEIKDLKKLQQDVENCFPTNDVSQIKEENENCQQFLEKLNEIFGFDNDDDHKAEITELVSDLKKNDQKLRGVMKSDPETETKTLINEISEKIPIFEKVTEILGEENLVEKVQELSEMKDISDRENKPIAELLAELKKELNDLKNNRKEVLTILKQPQTDDNILKQSVQMLVNDKNACEEKLAKTKLVNEKMTKLVSEINSTLLVNEDDDGEEAISKIKDLQAELQAANEEMKNMDDYVNKVKNELRKLDNFGNGDLLGAISAVNESGKVAALEMKREKERAENIRLDLIRILSIDDSNKDFDEIEDELIDLMKKQQSLQIRLATIFNLPENHQSFSEICIAAKRVVDQLNEKSTQSNESENTEEEIPCSKCSALEEELKSMSDELNQREREINSQKKEISSLKDEIENLEDQISTLFSKLGTGVTTMKEALDNIKSLRRDSELLKKNEYKYKKVERVNDSLQKFKHEQTAKYRGVAEKLSDQADMMKKTLEKTIRVSNETGSKQLELAQSLSQIDEDNKKLMSMLESPRQTSNTKSQIPSQFTKLPCESPLSNEELRLFKKKSSSGNRSSIDVERMRMVDDDQELIRKKRKLSKIEKEITFNCSCSNNLTNQSQTLL</sequence>
<feature type="coiled-coil region" evidence="1">
    <location>
        <begin position="1388"/>
        <end position="1422"/>
    </location>
</feature>
<feature type="coiled-coil region" evidence="1">
    <location>
        <begin position="1303"/>
        <end position="1330"/>
    </location>
</feature>
<protein>
    <submittedName>
        <fullName evidence="3">Viral A-type inclusion protein, putative</fullName>
    </submittedName>
</protein>
<dbReference type="EMBL" id="DS113303">
    <property type="protein sequence ID" value="EAY12384.1"/>
    <property type="molecule type" value="Genomic_DNA"/>
</dbReference>
<dbReference type="InParanoid" id="A2E4S4"/>
<feature type="coiled-coil region" evidence="1">
    <location>
        <begin position="1549"/>
        <end position="1625"/>
    </location>
</feature>
<evidence type="ECO:0000256" key="1">
    <source>
        <dbReference type="SAM" id="Coils"/>
    </source>
</evidence>
<name>A2E4S4_TRIV3</name>
<evidence type="ECO:0000256" key="2">
    <source>
        <dbReference type="SAM" id="MobiDB-lite"/>
    </source>
</evidence>
<reference evidence="3" key="1">
    <citation type="submission" date="2006-10" db="EMBL/GenBank/DDBJ databases">
        <authorList>
            <person name="Amadeo P."/>
            <person name="Zhao Q."/>
            <person name="Wortman J."/>
            <person name="Fraser-Liggett C."/>
            <person name="Carlton J."/>
        </authorList>
    </citation>
    <scope>NUCLEOTIDE SEQUENCE</scope>
    <source>
        <strain evidence="3">G3</strain>
    </source>
</reference>
<organism evidence="3 4">
    <name type="scientific">Trichomonas vaginalis (strain ATCC PRA-98 / G3)</name>
    <dbReference type="NCBI Taxonomy" id="412133"/>
    <lineage>
        <taxon>Eukaryota</taxon>
        <taxon>Metamonada</taxon>
        <taxon>Parabasalia</taxon>
        <taxon>Trichomonadida</taxon>
        <taxon>Trichomonadidae</taxon>
        <taxon>Trichomonas</taxon>
    </lineage>
</organism>
<evidence type="ECO:0000313" key="3">
    <source>
        <dbReference type="EMBL" id="EAY12384.1"/>
    </source>
</evidence>
<dbReference type="STRING" id="5722.A2E4S4"/>
<keyword evidence="1" id="KW-0175">Coiled coil</keyword>